<comment type="caution">
    <text evidence="1">The sequence shown here is derived from an EMBL/GenBank/DDBJ whole genome shotgun (WGS) entry which is preliminary data.</text>
</comment>
<dbReference type="Proteomes" id="UP000228896">
    <property type="component" value="Unassembled WGS sequence"/>
</dbReference>
<proteinExistence type="predicted"/>
<dbReference type="EMBL" id="PETS01000005">
    <property type="protein sequence ID" value="PIV52135.1"/>
    <property type="molecule type" value="Genomic_DNA"/>
</dbReference>
<evidence type="ECO:0000313" key="2">
    <source>
        <dbReference type="Proteomes" id="UP000228896"/>
    </source>
</evidence>
<sequence>MNVTLQAKAEKLFKEALEIGCSSAGEERAKEIGQKLFLFGQDIEKLFPGKSGEILQKVLDEVMSQRADSSMCWEKFNQKKGGQSFRVSPKEAEGIK</sequence>
<organism evidence="1 2">
    <name type="scientific">Candidatus Falkowbacteria bacterium CG02_land_8_20_14_3_00_36_14</name>
    <dbReference type="NCBI Taxonomy" id="1974560"/>
    <lineage>
        <taxon>Bacteria</taxon>
        <taxon>Candidatus Falkowiibacteriota</taxon>
    </lineage>
</organism>
<reference evidence="2" key="1">
    <citation type="submission" date="2017-09" db="EMBL/GenBank/DDBJ databases">
        <title>Depth-based differentiation of microbial function through sediment-hosted aquifers and enrichment of novel symbionts in the deep terrestrial subsurface.</title>
        <authorList>
            <person name="Probst A.J."/>
            <person name="Ladd B."/>
            <person name="Jarett J.K."/>
            <person name="Geller-Mcgrath D.E."/>
            <person name="Sieber C.M.K."/>
            <person name="Emerson J.B."/>
            <person name="Anantharaman K."/>
            <person name="Thomas B.C."/>
            <person name="Malmstrom R."/>
            <person name="Stieglmeier M."/>
            <person name="Klingl A."/>
            <person name="Woyke T."/>
            <person name="Ryan C.M."/>
            <person name="Banfield J.F."/>
        </authorList>
    </citation>
    <scope>NUCLEOTIDE SEQUENCE [LARGE SCALE GENOMIC DNA]</scope>
</reference>
<accession>A0A2M7DQR9</accession>
<dbReference type="AlphaFoldDB" id="A0A2M7DQR9"/>
<gene>
    <name evidence="1" type="ORF">COS18_00340</name>
</gene>
<evidence type="ECO:0000313" key="1">
    <source>
        <dbReference type="EMBL" id="PIV52135.1"/>
    </source>
</evidence>
<name>A0A2M7DQR9_9BACT</name>
<protein>
    <submittedName>
        <fullName evidence="1">Uncharacterized protein</fullName>
    </submittedName>
</protein>